<name>A0AAV0XX13_9HEMI</name>
<evidence type="ECO:0000313" key="3">
    <source>
        <dbReference type="Proteomes" id="UP001160148"/>
    </source>
</evidence>
<feature type="transmembrane region" description="Helical" evidence="1">
    <location>
        <begin position="37"/>
        <end position="60"/>
    </location>
</feature>
<evidence type="ECO:0000256" key="1">
    <source>
        <dbReference type="SAM" id="Phobius"/>
    </source>
</evidence>
<evidence type="ECO:0000313" key="2">
    <source>
        <dbReference type="EMBL" id="CAI6371756.1"/>
    </source>
</evidence>
<accession>A0AAV0XX13</accession>
<keyword evidence="1" id="KW-0812">Transmembrane</keyword>
<reference evidence="2 3" key="1">
    <citation type="submission" date="2023-01" db="EMBL/GenBank/DDBJ databases">
        <authorList>
            <person name="Whitehead M."/>
        </authorList>
    </citation>
    <scope>NUCLEOTIDE SEQUENCE [LARGE SCALE GENOMIC DNA]</scope>
</reference>
<dbReference type="AlphaFoldDB" id="A0AAV0XX13"/>
<dbReference type="EMBL" id="CARXXK010001015">
    <property type="protein sequence ID" value="CAI6371756.1"/>
    <property type="molecule type" value="Genomic_DNA"/>
</dbReference>
<proteinExistence type="predicted"/>
<organism evidence="2 3">
    <name type="scientific">Macrosiphum euphorbiae</name>
    <name type="common">potato aphid</name>
    <dbReference type="NCBI Taxonomy" id="13131"/>
    <lineage>
        <taxon>Eukaryota</taxon>
        <taxon>Metazoa</taxon>
        <taxon>Ecdysozoa</taxon>
        <taxon>Arthropoda</taxon>
        <taxon>Hexapoda</taxon>
        <taxon>Insecta</taxon>
        <taxon>Pterygota</taxon>
        <taxon>Neoptera</taxon>
        <taxon>Paraneoptera</taxon>
        <taxon>Hemiptera</taxon>
        <taxon>Sternorrhyncha</taxon>
        <taxon>Aphidomorpha</taxon>
        <taxon>Aphidoidea</taxon>
        <taxon>Aphididae</taxon>
        <taxon>Macrosiphini</taxon>
        <taxon>Macrosiphum</taxon>
    </lineage>
</organism>
<sequence length="106" mass="11856">MVQLLTNGVVDYLLKKWLSREFRDWTFMEADSIGVTIGHVSGLLVVLGLSVVFAAAVMFAELVTAGANRSVDQVPFRNVIDRFNYNRSSGRVTAYGGARWRNSWGR</sequence>
<keyword evidence="1" id="KW-0472">Membrane</keyword>
<protein>
    <submittedName>
        <fullName evidence="2">Uncharacterized protein</fullName>
    </submittedName>
</protein>
<gene>
    <name evidence="2" type="ORF">MEUPH1_LOCUS25721</name>
</gene>
<keyword evidence="3" id="KW-1185">Reference proteome</keyword>
<comment type="caution">
    <text evidence="2">The sequence shown here is derived from an EMBL/GenBank/DDBJ whole genome shotgun (WGS) entry which is preliminary data.</text>
</comment>
<keyword evidence="1" id="KW-1133">Transmembrane helix</keyword>
<dbReference type="Proteomes" id="UP001160148">
    <property type="component" value="Unassembled WGS sequence"/>
</dbReference>